<reference evidence="2 3" key="1">
    <citation type="journal article" date="2016" name="Nat. Commun.">
        <title>Thousands of microbial genomes shed light on interconnected biogeochemical processes in an aquifer system.</title>
        <authorList>
            <person name="Anantharaman K."/>
            <person name="Brown C.T."/>
            <person name="Hug L.A."/>
            <person name="Sharon I."/>
            <person name="Castelle C.J."/>
            <person name="Probst A.J."/>
            <person name="Thomas B.C."/>
            <person name="Singh A."/>
            <person name="Wilkins M.J."/>
            <person name="Karaoz U."/>
            <person name="Brodie E.L."/>
            <person name="Williams K.H."/>
            <person name="Hubbard S.S."/>
            <person name="Banfield J.F."/>
        </authorList>
    </citation>
    <scope>NUCLEOTIDE SEQUENCE [LARGE SCALE GENOMIC DNA]</scope>
</reference>
<name>A0A1G2QJA6_9BACT</name>
<evidence type="ECO:0008006" key="4">
    <source>
        <dbReference type="Google" id="ProtNLM"/>
    </source>
</evidence>
<dbReference type="STRING" id="1802440.A2569_02020"/>
<evidence type="ECO:0000256" key="1">
    <source>
        <dbReference type="SAM" id="Phobius"/>
    </source>
</evidence>
<keyword evidence="1" id="KW-0812">Transmembrane</keyword>
<keyword evidence="1" id="KW-1133">Transmembrane helix</keyword>
<comment type="caution">
    <text evidence="2">The sequence shown here is derived from an EMBL/GenBank/DDBJ whole genome shotgun (WGS) entry which is preliminary data.</text>
</comment>
<dbReference type="Pfam" id="PF07963">
    <property type="entry name" value="N_methyl"/>
    <property type="match status" value="1"/>
</dbReference>
<organism evidence="2 3">
    <name type="scientific">Candidatus Vogelbacteria bacterium RIFOXYD1_FULL_51_18</name>
    <dbReference type="NCBI Taxonomy" id="1802440"/>
    <lineage>
        <taxon>Bacteria</taxon>
        <taxon>Candidatus Vogeliibacteriota</taxon>
    </lineage>
</organism>
<accession>A0A1G2QJA6</accession>
<evidence type="ECO:0000313" key="2">
    <source>
        <dbReference type="EMBL" id="OHA60527.1"/>
    </source>
</evidence>
<dbReference type="NCBIfam" id="TIGR02532">
    <property type="entry name" value="IV_pilin_GFxxxE"/>
    <property type="match status" value="1"/>
</dbReference>
<gene>
    <name evidence="2" type="ORF">A2569_02020</name>
</gene>
<proteinExistence type="predicted"/>
<dbReference type="InterPro" id="IPR012902">
    <property type="entry name" value="N_methyl_site"/>
</dbReference>
<keyword evidence="1" id="KW-0472">Membrane</keyword>
<dbReference type="AlphaFoldDB" id="A0A1G2QJA6"/>
<sequence length="228" mass="24981">MVKTTFENIKTNSGFTLIETLVAIAILLIGIIGPLYIFSTNLGAIRRASDETTAYYLAQDGLEMGIAKLKQNLVLSKGEGILIGDDINECAFNASDHKEGCVIWTESGSISNGCVSSDAQGPCTPIYQPTGGGDWSIFSEQFCTVNVAASGIDDCTVYQDTSPRYIQGNSSLTTTKFRRVISFEKVDLDATRQVAEGARIRANVYWSEKGKEVKIPEITTFFYRSYVY</sequence>
<dbReference type="Proteomes" id="UP000177090">
    <property type="component" value="Unassembled WGS sequence"/>
</dbReference>
<protein>
    <recommendedName>
        <fullName evidence="4">Prepilin-type N-terminal cleavage/methylation domain-containing protein</fullName>
    </recommendedName>
</protein>
<feature type="transmembrane region" description="Helical" evidence="1">
    <location>
        <begin position="20"/>
        <end position="38"/>
    </location>
</feature>
<evidence type="ECO:0000313" key="3">
    <source>
        <dbReference type="Proteomes" id="UP000177090"/>
    </source>
</evidence>
<dbReference type="EMBL" id="MHTL01000012">
    <property type="protein sequence ID" value="OHA60527.1"/>
    <property type="molecule type" value="Genomic_DNA"/>
</dbReference>